<gene>
    <name evidence="7" type="ORF">Q765_01995</name>
</gene>
<keyword evidence="2" id="KW-0813">Transport</keyword>
<feature type="domain" description="TonB-dependent receptor-like beta-barrel" evidence="5">
    <location>
        <begin position="450"/>
        <end position="823"/>
    </location>
</feature>
<keyword evidence="2" id="KW-1134">Transmembrane beta strand</keyword>
<dbReference type="RefSeq" id="WP_020211728.1">
    <property type="nucleotide sequence ID" value="NZ_JRLX01000001.1"/>
</dbReference>
<keyword evidence="2" id="KW-0812">Transmembrane</keyword>
<dbReference type="EMBL" id="JRLX01000001">
    <property type="protein sequence ID" value="KGO88693.1"/>
    <property type="molecule type" value="Genomic_DNA"/>
</dbReference>
<dbReference type="InterPro" id="IPR008969">
    <property type="entry name" value="CarboxyPept-like_regulatory"/>
</dbReference>
<evidence type="ECO:0000256" key="4">
    <source>
        <dbReference type="SAM" id="SignalP"/>
    </source>
</evidence>
<dbReference type="PROSITE" id="PS52016">
    <property type="entry name" value="TONB_DEPENDENT_REC_3"/>
    <property type="match status" value="1"/>
</dbReference>
<feature type="domain" description="TonB-dependent receptor plug" evidence="6">
    <location>
        <begin position="118"/>
        <end position="222"/>
    </location>
</feature>
<evidence type="ECO:0000256" key="2">
    <source>
        <dbReference type="PROSITE-ProRule" id="PRU01360"/>
    </source>
</evidence>
<dbReference type="GO" id="GO:0015344">
    <property type="term" value="F:siderophore uptake transmembrane transporter activity"/>
    <property type="evidence" value="ECO:0007669"/>
    <property type="project" value="TreeGrafter"/>
</dbReference>
<keyword evidence="1 4" id="KW-0732">Signal</keyword>
<dbReference type="FunFam" id="2.60.40.1120:FF:000003">
    <property type="entry name" value="Outer membrane protein Omp121"/>
    <property type="match status" value="1"/>
</dbReference>
<dbReference type="PANTHER" id="PTHR30069">
    <property type="entry name" value="TONB-DEPENDENT OUTER MEMBRANE RECEPTOR"/>
    <property type="match status" value="1"/>
</dbReference>
<dbReference type="NCBIfam" id="TIGR04057">
    <property type="entry name" value="SusC_RagA_signa"/>
    <property type="match status" value="1"/>
</dbReference>
<dbReference type="Gene3D" id="2.170.130.10">
    <property type="entry name" value="TonB-dependent receptor, plug domain"/>
    <property type="match status" value="1"/>
</dbReference>
<evidence type="ECO:0000259" key="6">
    <source>
        <dbReference type="Pfam" id="PF07715"/>
    </source>
</evidence>
<comment type="caution">
    <text evidence="7">The sequence shown here is derived from an EMBL/GenBank/DDBJ whole genome shotgun (WGS) entry which is preliminary data.</text>
</comment>
<organism evidence="7 8">
    <name type="scientific">Flavobacterium rivuli WB 3.3-2 = DSM 21788</name>
    <dbReference type="NCBI Taxonomy" id="1121895"/>
    <lineage>
        <taxon>Bacteria</taxon>
        <taxon>Pseudomonadati</taxon>
        <taxon>Bacteroidota</taxon>
        <taxon>Flavobacteriia</taxon>
        <taxon>Flavobacteriales</taxon>
        <taxon>Flavobacteriaceae</taxon>
        <taxon>Flavobacterium</taxon>
    </lineage>
</organism>
<dbReference type="InterPro" id="IPR012910">
    <property type="entry name" value="Plug_dom"/>
</dbReference>
<dbReference type="InterPro" id="IPR037066">
    <property type="entry name" value="Plug_dom_sf"/>
</dbReference>
<sequence>MKLLKLRFFYFVCLLFTLGAWAQDSTVSGVITDENGLPVPGASVMVKGTSTSTSSDIDGKYSVQASPASTLVFSYVGYSNQEIAVGNKTTINVSMAASAQNLDEVVVVGYGTQKKAVVTGAISSVRAKDLENMPLTTVGQSLQGRASGVYVAQNAGQPGSAATIRVRGITTFGNNNPLWVVDGVIVDNGGINFLNQSDIESMEVLKDAASQAIYGARAAAGVILITTKKGKAGKFTVNYNGFAGFSKAARKLDLLNATQYATLRNEAYSNGYTGGTYNLPYPNPSSYGQGTNWQDLIFNDSAQRSQHEFSISGGNDKSTFYMSVGLTDQEGIVTTAISNYNRKNIRLNSTHKLGRFVTVGQTLGYSNEKSKGLGNTNNEFGGPLASAINLDPTTPAIVTDPNTRPNPGEYTNHPYAIRDANGNYYGMSDAVQNEMTNPLAYVQTRLGNYTWADNFVGNAYVELAPVDGLKVRSTVGGKLAFYGTESFTPLSYLNPINNVTRNSLYREQNRGFGWNIENTASYTKLVGKHNFSILAGQATYVDDDRRSNGVTYYNQPVNTHAEASFNWPTIQDDIQGWGSTGNKHIVTSLFARATYDYNEKYLFTGIVRRDGSSRFGPNNKFGTFPSFSLGWVTTKEDFWKENKVVTNLKIRGGYGVVGNDNIGNFNYLALVSGGRNYTIGSGADSNINVVIGNSPNAPANPNLKWEQTSQLNVGFEATLFSDLSLEFDYYKKKTTDILQDIQIPGYVGAPGNPQGNVADMQNTGIDISLTYRKQLGDFNLSVSGNASTLKNEVTSVGNDRRFNTGPGFQSMGALTRYEVGSAYNEFYGYQTNGIFQNQADIDNYKNAAGTVIQPNAVPGDFRWTDLNGDGRINEDDRKYLGNPLPNFTYGLTINLAYKGWDIMAFGQGAAGNKIFQGLRRLDLGNANWQTAALDRWTGEGSTNSYPRLSTSDNNQNFTRMSNFYLQDGDYFRIKIIQLGYSLPSDIIKKVGLSKTRLYVTTENLFTFTKYTGFDPEIGGDVSGIDRGYYPQAKSFMLGVNLSF</sequence>
<proteinExistence type="inferred from homology"/>
<protein>
    <submittedName>
        <fullName evidence="7">TonB-dependent receptor</fullName>
    </submittedName>
</protein>
<dbReference type="PANTHER" id="PTHR30069:SF29">
    <property type="entry name" value="HEMOGLOBIN AND HEMOGLOBIN-HAPTOGLOBIN-BINDING PROTEIN 1-RELATED"/>
    <property type="match status" value="1"/>
</dbReference>
<dbReference type="FunFam" id="2.170.130.10:FF:000008">
    <property type="entry name" value="SusC/RagA family TonB-linked outer membrane protein"/>
    <property type="match status" value="1"/>
</dbReference>
<dbReference type="STRING" id="1121895.GCA_000378485_00603"/>
<dbReference type="NCBIfam" id="TIGR04056">
    <property type="entry name" value="OMP_RagA_SusC"/>
    <property type="match status" value="1"/>
</dbReference>
<dbReference type="Pfam" id="PF07715">
    <property type="entry name" value="Plug"/>
    <property type="match status" value="1"/>
</dbReference>
<dbReference type="AlphaFoldDB" id="A0A0A2MBA9"/>
<dbReference type="Proteomes" id="UP000030152">
    <property type="component" value="Unassembled WGS sequence"/>
</dbReference>
<evidence type="ECO:0000256" key="3">
    <source>
        <dbReference type="RuleBase" id="RU003357"/>
    </source>
</evidence>
<dbReference type="SUPFAM" id="SSF49464">
    <property type="entry name" value="Carboxypeptidase regulatory domain-like"/>
    <property type="match status" value="1"/>
</dbReference>
<dbReference type="InterPro" id="IPR023997">
    <property type="entry name" value="TonB-dep_OMP_SusC/RagA_CS"/>
</dbReference>
<reference evidence="7 8" key="1">
    <citation type="submission" date="2013-09" db="EMBL/GenBank/DDBJ databases">
        <authorList>
            <person name="Zeng Z."/>
            <person name="Chen C."/>
        </authorList>
    </citation>
    <scope>NUCLEOTIDE SEQUENCE [LARGE SCALE GENOMIC DNA]</scope>
    <source>
        <strain evidence="7 8">WB 3.3-2</strain>
    </source>
</reference>
<comment type="similarity">
    <text evidence="2 3">Belongs to the TonB-dependent receptor family.</text>
</comment>
<evidence type="ECO:0000259" key="5">
    <source>
        <dbReference type="Pfam" id="PF00593"/>
    </source>
</evidence>
<comment type="subcellular location">
    <subcellularLocation>
        <location evidence="2">Cell outer membrane</location>
        <topology evidence="2">Multi-pass membrane protein</topology>
    </subcellularLocation>
</comment>
<feature type="chain" id="PRO_5001991919" evidence="4">
    <location>
        <begin position="23"/>
        <end position="1043"/>
    </location>
</feature>
<keyword evidence="2" id="KW-0998">Cell outer membrane</keyword>
<evidence type="ECO:0000256" key="1">
    <source>
        <dbReference type="ARBA" id="ARBA00022729"/>
    </source>
</evidence>
<keyword evidence="7" id="KW-0675">Receptor</keyword>
<evidence type="ECO:0000313" key="8">
    <source>
        <dbReference type="Proteomes" id="UP000030152"/>
    </source>
</evidence>
<dbReference type="GO" id="GO:0044718">
    <property type="term" value="P:siderophore transmembrane transport"/>
    <property type="evidence" value="ECO:0007669"/>
    <property type="project" value="TreeGrafter"/>
</dbReference>
<accession>A0A0A2MBA9</accession>
<evidence type="ECO:0000313" key="7">
    <source>
        <dbReference type="EMBL" id="KGO88693.1"/>
    </source>
</evidence>
<dbReference type="eggNOG" id="COG1629">
    <property type="taxonomic scope" value="Bacteria"/>
</dbReference>
<dbReference type="OrthoDB" id="9768177at2"/>
<dbReference type="SUPFAM" id="SSF56935">
    <property type="entry name" value="Porins"/>
    <property type="match status" value="1"/>
</dbReference>
<keyword evidence="3" id="KW-0798">TonB box</keyword>
<name>A0A0A2MBA9_9FLAO</name>
<dbReference type="Gene3D" id="2.60.40.1120">
    <property type="entry name" value="Carboxypeptidase-like, regulatory domain"/>
    <property type="match status" value="1"/>
</dbReference>
<keyword evidence="2 3" id="KW-0472">Membrane</keyword>
<keyword evidence="8" id="KW-1185">Reference proteome</keyword>
<dbReference type="Pfam" id="PF00593">
    <property type="entry name" value="TonB_dep_Rec_b-barrel"/>
    <property type="match status" value="1"/>
</dbReference>
<dbReference type="GO" id="GO:0009279">
    <property type="term" value="C:cell outer membrane"/>
    <property type="evidence" value="ECO:0007669"/>
    <property type="project" value="UniProtKB-SubCell"/>
</dbReference>
<dbReference type="Pfam" id="PF13715">
    <property type="entry name" value="CarbopepD_reg_2"/>
    <property type="match status" value="1"/>
</dbReference>
<dbReference type="InterPro" id="IPR039426">
    <property type="entry name" value="TonB-dep_rcpt-like"/>
</dbReference>
<feature type="signal peptide" evidence="4">
    <location>
        <begin position="1"/>
        <end position="22"/>
    </location>
</feature>
<dbReference type="InterPro" id="IPR023996">
    <property type="entry name" value="TonB-dep_OMP_SusC/RagA"/>
</dbReference>
<dbReference type="InterPro" id="IPR000531">
    <property type="entry name" value="Beta-barrel_TonB"/>
</dbReference>